<keyword evidence="1" id="KW-0812">Transmembrane</keyword>
<evidence type="ECO:0000313" key="3">
    <source>
        <dbReference type="EMBL" id="KGF18227.1"/>
    </source>
</evidence>
<keyword evidence="1" id="KW-1133">Transmembrane helix</keyword>
<feature type="transmembrane region" description="Helical" evidence="1">
    <location>
        <begin position="48"/>
        <end position="71"/>
    </location>
</feature>
<accession>A0A095ZHV6</accession>
<protein>
    <submittedName>
        <fullName evidence="3">Uncharacterized protein</fullName>
    </submittedName>
</protein>
<dbReference type="eggNOG" id="ENOG5031KC8">
    <property type="taxonomic scope" value="Bacteria"/>
</dbReference>
<organism evidence="3 4">
    <name type="scientific">Corynebacterium freneyi DNF00450</name>
    <dbReference type="NCBI Taxonomy" id="1287475"/>
    <lineage>
        <taxon>Bacteria</taxon>
        <taxon>Bacillati</taxon>
        <taxon>Actinomycetota</taxon>
        <taxon>Actinomycetes</taxon>
        <taxon>Mycobacteriales</taxon>
        <taxon>Corynebacteriaceae</taxon>
        <taxon>Corynebacterium</taxon>
    </lineage>
</organism>
<feature type="transmembrane region" description="Helical" evidence="1">
    <location>
        <begin position="162"/>
        <end position="185"/>
    </location>
</feature>
<proteinExistence type="predicted"/>
<dbReference type="RefSeq" id="WP_035120399.1">
    <property type="nucleotide sequence ID" value="NZ_JRNE01000025.1"/>
</dbReference>
<keyword evidence="1" id="KW-0472">Membrane</keyword>
<feature type="transmembrane region" description="Helical" evidence="1">
    <location>
        <begin position="126"/>
        <end position="150"/>
    </location>
</feature>
<feature type="transmembrane region" description="Helical" evidence="1">
    <location>
        <begin position="77"/>
        <end position="100"/>
    </location>
</feature>
<dbReference type="AlphaFoldDB" id="A0A095ZHV6"/>
<evidence type="ECO:0000313" key="2">
    <source>
        <dbReference type="EMBL" id="KGF18186.1"/>
    </source>
</evidence>
<comment type="caution">
    <text evidence="3">The sequence shown here is derived from an EMBL/GenBank/DDBJ whole genome shotgun (WGS) entry which is preliminary data.</text>
</comment>
<dbReference type="Proteomes" id="UP000029548">
    <property type="component" value="Unassembled WGS sequence"/>
</dbReference>
<evidence type="ECO:0000313" key="4">
    <source>
        <dbReference type="Proteomes" id="UP000029548"/>
    </source>
</evidence>
<name>A0A095ZHV6_9CORY</name>
<evidence type="ECO:0000256" key="1">
    <source>
        <dbReference type="SAM" id="Phobius"/>
    </source>
</evidence>
<gene>
    <name evidence="2" type="ORF">HMPREF1650_02195</name>
    <name evidence="3" type="ORF">HMPREF1650_02465</name>
</gene>
<reference evidence="3 4" key="1">
    <citation type="submission" date="2014-07" db="EMBL/GenBank/DDBJ databases">
        <authorList>
            <person name="McCorrison J."/>
            <person name="Sanka R."/>
            <person name="Torralba M."/>
            <person name="Gillis M."/>
            <person name="Haft D.H."/>
            <person name="Methe B."/>
            <person name="Sutton G."/>
            <person name="Nelson K.E."/>
        </authorList>
    </citation>
    <scope>NUCLEOTIDE SEQUENCE [LARGE SCALE GENOMIC DNA]</scope>
    <source>
        <strain evidence="3 4">DNF00450</strain>
    </source>
</reference>
<sequence length="190" mass="21836">MNIRNSDVHDGTFLDRWQARRERVFLERREMMSGWFPRLRNRASRRRLVVVYLAMVFALLVAGILFAATLLDDGSSAWWGLPWIVFTVLLVGTWTTLVIVTDNLDGAPATVLDEYERSRVEGLRSLAYQCFLWFGLVFSVSLTFFGTWLMRARPEWAADVPYLLGLGFLIPFLVILSLPTAIIAWTMPDE</sequence>
<dbReference type="EMBL" id="JRNE01000025">
    <property type="protein sequence ID" value="KGF18186.1"/>
    <property type="molecule type" value="Genomic_DNA"/>
</dbReference>
<dbReference type="EMBL" id="JRNE01000025">
    <property type="protein sequence ID" value="KGF18227.1"/>
    <property type="molecule type" value="Genomic_DNA"/>
</dbReference>